<proteinExistence type="predicted"/>
<sequence length="195" mass="22059">MKPFNKRNKRLYISTIIGAIFVSAAGTLLHFVYGWTGNHFIVGLFAPVNESTWEHMKLLYFPMLLYCAAEYFFLAGHYQRLIRADLAGILAGTWLIPVAFYTYTGILGFHTLTLDILTFLFSVLTAFYVRCHSLLLPGHIEHTLFDKIFKTKPGTKCRGLSGPAFFYFICVLITGVCFLIFTYYPPAAGLFVPPS</sequence>
<feature type="transmembrane region" description="Helical" evidence="1">
    <location>
        <begin position="55"/>
        <end position="74"/>
    </location>
</feature>
<dbReference type="Proteomes" id="UP000095544">
    <property type="component" value="Unassembled WGS sequence"/>
</dbReference>
<dbReference type="STRING" id="39482.ERS852491_04062"/>
<evidence type="ECO:0000313" key="3">
    <source>
        <dbReference type="Proteomes" id="UP000095544"/>
    </source>
</evidence>
<keyword evidence="1" id="KW-0472">Membrane</keyword>
<evidence type="ECO:0000313" key="2">
    <source>
        <dbReference type="EMBL" id="CUP03341.1"/>
    </source>
</evidence>
<feature type="transmembrane region" description="Helical" evidence="1">
    <location>
        <begin position="109"/>
        <end position="129"/>
    </location>
</feature>
<feature type="transmembrane region" description="Helical" evidence="1">
    <location>
        <begin position="86"/>
        <end position="103"/>
    </location>
</feature>
<name>A0A174JXJ9_9FIRM</name>
<dbReference type="RefSeq" id="WP_050642114.1">
    <property type="nucleotide sequence ID" value="NZ_CABKUE010000009.1"/>
</dbReference>
<dbReference type="AlphaFoldDB" id="A0A174JXJ9"/>
<keyword evidence="1" id="KW-0812">Transmembrane</keyword>
<dbReference type="EMBL" id="CYZU01000051">
    <property type="protein sequence ID" value="CUP03341.1"/>
    <property type="molecule type" value="Genomic_DNA"/>
</dbReference>
<organism evidence="2 3">
    <name type="scientific">Faecalicatena contorta</name>
    <dbReference type="NCBI Taxonomy" id="39482"/>
    <lineage>
        <taxon>Bacteria</taxon>
        <taxon>Bacillati</taxon>
        <taxon>Bacillota</taxon>
        <taxon>Clostridia</taxon>
        <taxon>Lachnospirales</taxon>
        <taxon>Lachnospiraceae</taxon>
        <taxon>Faecalicatena</taxon>
    </lineage>
</organism>
<keyword evidence="1" id="KW-1133">Transmembrane helix</keyword>
<feature type="transmembrane region" description="Helical" evidence="1">
    <location>
        <begin position="164"/>
        <end position="184"/>
    </location>
</feature>
<protein>
    <submittedName>
        <fullName evidence="2">Uncharacterized protein</fullName>
    </submittedName>
</protein>
<feature type="transmembrane region" description="Helical" evidence="1">
    <location>
        <begin position="12"/>
        <end position="35"/>
    </location>
</feature>
<dbReference type="InterPro" id="IPR045407">
    <property type="entry name" value="DUF6512"/>
</dbReference>
<reference evidence="2 3" key="1">
    <citation type="submission" date="2015-09" db="EMBL/GenBank/DDBJ databases">
        <authorList>
            <consortium name="Pathogen Informatics"/>
        </authorList>
    </citation>
    <scope>NUCLEOTIDE SEQUENCE [LARGE SCALE GENOMIC DNA]</scope>
    <source>
        <strain evidence="2 3">2789STDY5834876</strain>
    </source>
</reference>
<dbReference type="Pfam" id="PF20122">
    <property type="entry name" value="DUF6512"/>
    <property type="match status" value="1"/>
</dbReference>
<accession>A0A174JXJ9</accession>
<evidence type="ECO:0000256" key="1">
    <source>
        <dbReference type="SAM" id="Phobius"/>
    </source>
</evidence>
<gene>
    <name evidence="2" type="ORF">ERS852491_04062</name>
</gene>